<keyword evidence="4" id="KW-0808">Transferase</keyword>
<dbReference type="RefSeq" id="WP_205088399.1">
    <property type="nucleotide sequence ID" value="NZ_JACJLA010000022.1"/>
</dbReference>
<dbReference type="InterPro" id="IPR050103">
    <property type="entry name" value="Class-III_PLP-dep_AT"/>
</dbReference>
<dbReference type="NCBIfam" id="NF002325">
    <property type="entry name" value="PRK01278.1"/>
    <property type="match status" value="1"/>
</dbReference>
<comment type="pathway">
    <text evidence="6">Amino-acid biosynthesis.</text>
</comment>
<dbReference type="InterPro" id="IPR049704">
    <property type="entry name" value="Aminotrans_3_PPA_site"/>
</dbReference>
<dbReference type="InterPro" id="IPR005814">
    <property type="entry name" value="Aminotrans_3"/>
</dbReference>
<evidence type="ECO:0000256" key="5">
    <source>
        <dbReference type="ARBA" id="ARBA00022898"/>
    </source>
</evidence>
<comment type="caution">
    <text evidence="8">The sequence shown here is derived from an EMBL/GenBank/DDBJ whole genome shotgun (WGS) entry which is preliminary data.</text>
</comment>
<evidence type="ECO:0000313" key="8">
    <source>
        <dbReference type="EMBL" id="MBM6913524.1"/>
    </source>
</evidence>
<organism evidence="8 9">
    <name type="scientific">Veillonella magna</name>
    <dbReference type="NCBI Taxonomy" id="464322"/>
    <lineage>
        <taxon>Bacteria</taxon>
        <taxon>Bacillati</taxon>
        <taxon>Bacillota</taxon>
        <taxon>Negativicutes</taxon>
        <taxon>Veillonellales</taxon>
        <taxon>Veillonellaceae</taxon>
        <taxon>Veillonella</taxon>
    </lineage>
</organism>
<dbReference type="InterPro" id="IPR004636">
    <property type="entry name" value="AcOrn/SuccOrn_fam"/>
</dbReference>
<dbReference type="PIRSF" id="PIRSF000521">
    <property type="entry name" value="Transaminase_4ab_Lys_Orn"/>
    <property type="match status" value="1"/>
</dbReference>
<evidence type="ECO:0000256" key="4">
    <source>
        <dbReference type="ARBA" id="ARBA00022679"/>
    </source>
</evidence>
<evidence type="ECO:0000256" key="6">
    <source>
        <dbReference type="ARBA" id="ARBA00029440"/>
    </source>
</evidence>
<dbReference type="PANTHER" id="PTHR11986">
    <property type="entry name" value="AMINOTRANSFERASE CLASS III"/>
    <property type="match status" value="1"/>
</dbReference>
<dbReference type="CDD" id="cd00610">
    <property type="entry name" value="OAT_like"/>
    <property type="match status" value="1"/>
</dbReference>
<dbReference type="Pfam" id="PF00202">
    <property type="entry name" value="Aminotran_3"/>
    <property type="match status" value="1"/>
</dbReference>
<dbReference type="InterPro" id="IPR015424">
    <property type="entry name" value="PyrdxlP-dep_Trfase"/>
</dbReference>
<dbReference type="SUPFAM" id="SSF53383">
    <property type="entry name" value="PLP-dependent transferases"/>
    <property type="match status" value="1"/>
</dbReference>
<comment type="cofactor">
    <cofactor evidence="1">
        <name>pyridoxal 5'-phosphate</name>
        <dbReference type="ChEBI" id="CHEBI:597326"/>
    </cofactor>
</comment>
<evidence type="ECO:0000256" key="2">
    <source>
        <dbReference type="ARBA" id="ARBA00022576"/>
    </source>
</evidence>
<dbReference type="Gene3D" id="3.40.640.10">
    <property type="entry name" value="Type I PLP-dependent aspartate aminotransferase-like (Major domain)"/>
    <property type="match status" value="1"/>
</dbReference>
<evidence type="ECO:0000256" key="3">
    <source>
        <dbReference type="ARBA" id="ARBA00022605"/>
    </source>
</evidence>
<comment type="similarity">
    <text evidence="7">Belongs to the class-III pyridoxal-phosphate-dependent aminotransferase family.</text>
</comment>
<dbReference type="NCBIfam" id="TIGR00707">
    <property type="entry name" value="argD"/>
    <property type="match status" value="1"/>
</dbReference>
<dbReference type="Gene3D" id="3.90.1150.10">
    <property type="entry name" value="Aspartate Aminotransferase, domain 1"/>
    <property type="match status" value="1"/>
</dbReference>
<dbReference type="EMBL" id="JACJLA010000022">
    <property type="protein sequence ID" value="MBM6913524.1"/>
    <property type="molecule type" value="Genomic_DNA"/>
</dbReference>
<keyword evidence="2" id="KW-0032">Aminotransferase</keyword>
<name>A0ABS2GH78_9FIRM</name>
<keyword evidence="5 7" id="KW-0663">Pyridoxal phosphate</keyword>
<dbReference type="PANTHER" id="PTHR11986:SF79">
    <property type="entry name" value="ACETYLORNITHINE AMINOTRANSFERASE, MITOCHONDRIAL"/>
    <property type="match status" value="1"/>
</dbReference>
<protein>
    <submittedName>
        <fullName evidence="8">Acetylornithine/succinylornithine family transaminase</fullName>
    </submittedName>
</protein>
<keyword evidence="3" id="KW-0028">Amino-acid biosynthesis</keyword>
<dbReference type="Proteomes" id="UP000707138">
    <property type="component" value="Unassembled WGS sequence"/>
</dbReference>
<accession>A0ABS2GH78</accession>
<gene>
    <name evidence="8" type="ORF">H6A01_09365</name>
</gene>
<dbReference type="InterPro" id="IPR015421">
    <property type="entry name" value="PyrdxlP-dep_Trfase_major"/>
</dbReference>
<proteinExistence type="inferred from homology"/>
<reference evidence="8 9" key="1">
    <citation type="journal article" date="2021" name="Sci. Rep.">
        <title>The distribution of antibiotic resistance genes in chicken gut microbiota commensals.</title>
        <authorList>
            <person name="Juricova H."/>
            <person name="Matiasovicova J."/>
            <person name="Kubasova T."/>
            <person name="Cejkova D."/>
            <person name="Rychlik I."/>
        </authorList>
    </citation>
    <scope>NUCLEOTIDE SEQUENCE [LARGE SCALE GENOMIC DNA]</scope>
    <source>
        <strain evidence="8 9">An537</strain>
    </source>
</reference>
<evidence type="ECO:0000256" key="7">
    <source>
        <dbReference type="RuleBase" id="RU003560"/>
    </source>
</evidence>
<evidence type="ECO:0000313" key="9">
    <source>
        <dbReference type="Proteomes" id="UP000707138"/>
    </source>
</evidence>
<keyword evidence="9" id="KW-1185">Reference proteome</keyword>
<dbReference type="PROSITE" id="PS00600">
    <property type="entry name" value="AA_TRANSFER_CLASS_3"/>
    <property type="match status" value="1"/>
</dbReference>
<sequence>MSAPSYKELDTTYIAHTYGRFDVCFEKGDGVLLYDTTGKEYIDLGSGIGVTAFGSADALWQQAVIHQVKRLNHVSNLYHTLPQATLAEKLCQKTGMKKVFFSNSGAEANECAIKTARKYSADRYGDERTTVVTLVNSFHGRTITTLAATGQDVFHQHFHPFTKGFAHVPANDFDAFKQLVDSDSSICAIMMEMIQGEGGVMPLDAGYVKQVADYAAAHDILVVVDEVQTGNGRTGTLYSYMQFGIAPDIVSTAKGLAGGLPMGATLFNDKTEGVLDAGSHGSTFGGNPICAAGAVSVIDRIDDALLSEVKAKGQYIREALTGAPGVLSISGMGLMVGIETTADAKAIANECLNRGVVVLTAKNKVRLLPALNIPRDTLKKAVGILKEVIGEMA</sequence>
<dbReference type="InterPro" id="IPR015422">
    <property type="entry name" value="PyrdxlP-dep_Trfase_small"/>
</dbReference>
<evidence type="ECO:0000256" key="1">
    <source>
        <dbReference type="ARBA" id="ARBA00001933"/>
    </source>
</evidence>